<keyword evidence="6" id="KW-0687">Ribonucleoprotein</keyword>
<dbReference type="AlphaFoldDB" id="A0A1X0B756"/>
<accession>A0A1X0B756</accession>
<evidence type="ECO:0000256" key="3">
    <source>
        <dbReference type="ARBA" id="ARBA00022490"/>
    </source>
</evidence>
<gene>
    <name evidence="8" type="ORF">BST13_06090</name>
</gene>
<dbReference type="Proteomes" id="UP000192448">
    <property type="component" value="Unassembled WGS sequence"/>
</dbReference>
<dbReference type="InterPro" id="IPR008858">
    <property type="entry name" value="TROVE_dom"/>
</dbReference>
<dbReference type="GO" id="GO:0046872">
    <property type="term" value="F:metal ion binding"/>
    <property type="evidence" value="ECO:0007669"/>
    <property type="project" value="UniProtKB-KW"/>
</dbReference>
<dbReference type="SUPFAM" id="SSF53300">
    <property type="entry name" value="vWA-like"/>
    <property type="match status" value="1"/>
</dbReference>
<evidence type="ECO:0000256" key="5">
    <source>
        <dbReference type="ARBA" id="ARBA00022884"/>
    </source>
</evidence>
<dbReference type="InterPro" id="IPR037214">
    <property type="entry name" value="TROVE_dom_sf"/>
</dbReference>
<dbReference type="GO" id="GO:0003723">
    <property type="term" value="F:RNA binding"/>
    <property type="evidence" value="ECO:0007669"/>
    <property type="project" value="UniProtKB-KW"/>
</dbReference>
<keyword evidence="4" id="KW-0479">Metal-binding</keyword>
<dbReference type="InterPro" id="IPR040322">
    <property type="entry name" value="TROVE2"/>
</dbReference>
<dbReference type="PROSITE" id="PS50988">
    <property type="entry name" value="TROVE"/>
    <property type="match status" value="1"/>
</dbReference>
<sequence length="564" mass="61429">MDILRTINLRWTRQSRAAKAGQLLNAAGGYAFPVDDWARVHRFLTLGTDGGTYYTHSGDLTRDNAEVVLRVAATDPVELVNRIVAVSEAGRAPKANPALFALAIAASADDVDGRRAALAALPRVARTATQLFLFAGYVEQFRGWGPTLRRAVAQWYTERPVDQLAYQLVKYRRRGGWSHRDLLRLASPSGTTDPARRMAFNWAVGKGLGDYPEAVVPLSDEQLRAGQRNAVRPALRADVVPEELAIIVDFEDAQVATTPGRWLEIIERGNGLSWEMLPDTALAEPAVWEALIARGMPQTALMRQLPRLTRLGLLAGAVGETVATQLADPVRLARARVHPVNVLVAQRTYASGHGDRGQSTWTPVGRISDALDAAFYAAYGAVQPANKRTLLALDISGSMVMPVSGLPVTCREASSALAMVTAATEPQHRIIGFTAGSRGYPDTAVTELDIGPRRRLDDVCRYTAGLPMGATDCALPMAWALKHRVEVDTFHIYTDNETWYGNIHPHQALEQYRARMGIDARLVVVAMTATRNSIADPSDPRQLDISGFDSAVPTLLADFSRGDV</sequence>
<evidence type="ECO:0000256" key="2">
    <source>
        <dbReference type="ARBA" id="ARBA00007814"/>
    </source>
</evidence>
<name>A0A1X0B756_9MYCO</name>
<dbReference type="InterPro" id="IPR056800">
    <property type="entry name" value="vWA_Ro60"/>
</dbReference>
<evidence type="ECO:0000256" key="1">
    <source>
        <dbReference type="ARBA" id="ARBA00004496"/>
    </source>
</evidence>
<comment type="subcellular location">
    <subcellularLocation>
        <location evidence="1">Cytoplasm</location>
    </subcellularLocation>
</comment>
<feature type="domain" description="TROVE" evidence="7">
    <location>
        <begin position="23"/>
        <end position="387"/>
    </location>
</feature>
<dbReference type="STRING" id="1927124.BST13_06090"/>
<dbReference type="RefSeq" id="WP_083161691.1">
    <property type="nucleotide sequence ID" value="NZ_MVHF01000004.1"/>
</dbReference>
<keyword evidence="3" id="KW-0963">Cytoplasm</keyword>
<evidence type="ECO:0000256" key="6">
    <source>
        <dbReference type="ARBA" id="ARBA00023274"/>
    </source>
</evidence>
<dbReference type="Pfam" id="PF05731">
    <property type="entry name" value="TROVE"/>
    <property type="match status" value="1"/>
</dbReference>
<dbReference type="Gene3D" id="3.40.50.410">
    <property type="entry name" value="von Willebrand factor, type A domain"/>
    <property type="match status" value="2"/>
</dbReference>
<evidence type="ECO:0000313" key="8">
    <source>
        <dbReference type="EMBL" id="ORA38161.1"/>
    </source>
</evidence>
<evidence type="ECO:0000313" key="9">
    <source>
        <dbReference type="Proteomes" id="UP000192448"/>
    </source>
</evidence>
<dbReference type="GO" id="GO:0005737">
    <property type="term" value="C:cytoplasm"/>
    <property type="evidence" value="ECO:0007669"/>
    <property type="project" value="UniProtKB-SubCell"/>
</dbReference>
<dbReference type="SUPFAM" id="SSF140864">
    <property type="entry name" value="TROVE domain-like"/>
    <property type="match status" value="1"/>
</dbReference>
<dbReference type="InterPro" id="IPR036465">
    <property type="entry name" value="vWFA_dom_sf"/>
</dbReference>
<dbReference type="PANTHER" id="PTHR14202">
    <property type="entry name" value="60 KDA RIBONUCLEOPROTEIN SSA/RO"/>
    <property type="match status" value="1"/>
</dbReference>
<keyword evidence="5" id="KW-0694">RNA-binding</keyword>
<dbReference type="GO" id="GO:1990904">
    <property type="term" value="C:ribonucleoprotein complex"/>
    <property type="evidence" value="ECO:0007669"/>
    <property type="project" value="UniProtKB-KW"/>
</dbReference>
<evidence type="ECO:0000256" key="4">
    <source>
        <dbReference type="ARBA" id="ARBA00022723"/>
    </source>
</evidence>
<protein>
    <submittedName>
        <fullName evidence="8">RNA-binding protein</fullName>
    </submittedName>
</protein>
<proteinExistence type="inferred from homology"/>
<comment type="caution">
    <text evidence="8">The sequence shown here is derived from an EMBL/GenBank/DDBJ whole genome shotgun (WGS) entry which is preliminary data.</text>
</comment>
<organism evidence="8 9">
    <name type="scientific">Mycobacterium aquaticum</name>
    <dbReference type="NCBI Taxonomy" id="1927124"/>
    <lineage>
        <taxon>Bacteria</taxon>
        <taxon>Bacillati</taxon>
        <taxon>Actinomycetota</taxon>
        <taxon>Actinomycetes</taxon>
        <taxon>Mycobacteriales</taxon>
        <taxon>Mycobacteriaceae</taxon>
        <taxon>Mycobacterium</taxon>
    </lineage>
</organism>
<dbReference type="EMBL" id="MVHF01000004">
    <property type="protein sequence ID" value="ORA38161.1"/>
    <property type="molecule type" value="Genomic_DNA"/>
</dbReference>
<keyword evidence="9" id="KW-1185">Reference proteome</keyword>
<dbReference type="OrthoDB" id="2986092at2"/>
<dbReference type="Pfam" id="PF25045">
    <property type="entry name" value="vWA_Ro60"/>
    <property type="match status" value="1"/>
</dbReference>
<comment type="similarity">
    <text evidence="2">Belongs to the Ro 60 kDa family.</text>
</comment>
<dbReference type="PANTHER" id="PTHR14202:SF0">
    <property type="entry name" value="RNA-BINDING PROTEIN RO60"/>
    <property type="match status" value="1"/>
</dbReference>
<reference evidence="8 9" key="1">
    <citation type="submission" date="2017-02" db="EMBL/GenBank/DDBJ databases">
        <title>The new phylogeny of genus Mycobacterium.</title>
        <authorList>
            <person name="Tortoli E."/>
            <person name="Trovato A."/>
            <person name="Cirillo D.M."/>
        </authorList>
    </citation>
    <scope>NUCLEOTIDE SEQUENCE [LARGE SCALE GENOMIC DNA]</scope>
    <source>
        <strain evidence="8 9">RW6</strain>
    </source>
</reference>
<evidence type="ECO:0000259" key="7">
    <source>
        <dbReference type="PROSITE" id="PS50988"/>
    </source>
</evidence>